<geneLocation type="plasmid" evidence="1 2">
    <name>unnamed1</name>
</geneLocation>
<organism evidence="1 2">
    <name type="scientific">Lichenicola cladoniae</name>
    <dbReference type="NCBI Taxonomy" id="1484109"/>
    <lineage>
        <taxon>Bacteria</taxon>
        <taxon>Pseudomonadati</taxon>
        <taxon>Pseudomonadota</taxon>
        <taxon>Alphaproteobacteria</taxon>
        <taxon>Acetobacterales</taxon>
        <taxon>Acetobacteraceae</taxon>
        <taxon>Lichenicola</taxon>
    </lineage>
</organism>
<dbReference type="RefSeq" id="WP_171833910.1">
    <property type="nucleotide sequence ID" value="NZ_CP053709.1"/>
</dbReference>
<evidence type="ECO:0000313" key="1">
    <source>
        <dbReference type="EMBL" id="QKE93114.1"/>
    </source>
</evidence>
<accession>A0A6M8HX24</accession>
<gene>
    <name evidence="1" type="ORF">HN018_23295</name>
</gene>
<sequence>MTRKTLSATASGVVLGGVLFGAVPALADLPTIDIASITQQIKSLAQETGILDVLNAMNTVQNTVSSTMKDINTAIGNTTYGDTNTLLLQGFTQNANYSKAQVGAQQQITDASNTAMARFGRDMRNSEIRDQQTPNVQNCTTIDSGQVVTAAALQGWRTGQTIEAVMDPRGEALPGTPAYYGAGQAMQASGMMHLSRYCSATENEAGLCSGGVTAQQNADQRVSSLFGADNLTDQAGVNAANDFGTNLIQPIVPAALRGDQLTSINGQDAAARRRSYNARMSLARSAINMAIGQQTPGVTLTAQQQAVLTNEGLPVPASGSWLQALSLEVTRRISDVSWAAGLQAMPPASVEREVATELALSNYLALQNYRVTLLNATISAAQLASNEEARFKSTTPMPSPSMAAN</sequence>
<proteinExistence type="predicted"/>
<protein>
    <submittedName>
        <fullName evidence="1">Uncharacterized protein</fullName>
    </submittedName>
</protein>
<dbReference type="AlphaFoldDB" id="A0A6M8HX24"/>
<keyword evidence="2" id="KW-1185">Reference proteome</keyword>
<dbReference type="KEGG" id="lck:HN018_23295"/>
<dbReference type="EMBL" id="CP053709">
    <property type="protein sequence ID" value="QKE93114.1"/>
    <property type="molecule type" value="Genomic_DNA"/>
</dbReference>
<evidence type="ECO:0000313" key="2">
    <source>
        <dbReference type="Proteomes" id="UP000500767"/>
    </source>
</evidence>
<reference evidence="1 2" key="1">
    <citation type="journal article" date="2014" name="World J. Microbiol. Biotechnol.">
        <title>Biodiversity and physiological characteristics of Antarctic and Arctic lichens-associated bacteria.</title>
        <authorList>
            <person name="Lee Y.M."/>
            <person name="Kim E.H."/>
            <person name="Lee H.K."/>
            <person name="Hong S.G."/>
        </authorList>
    </citation>
    <scope>NUCLEOTIDE SEQUENCE [LARGE SCALE GENOMIC DNA]</scope>
    <source>
        <strain evidence="1 2">PAMC 26569</strain>
        <plasmid evidence="1">unnamed1</plasmid>
    </source>
</reference>
<dbReference type="Proteomes" id="UP000500767">
    <property type="component" value="Plasmid unnamed1"/>
</dbReference>
<name>A0A6M8HX24_9PROT</name>
<keyword evidence="1" id="KW-0614">Plasmid</keyword>